<comment type="caution">
    <text evidence="1">The sequence shown here is derived from an EMBL/GenBank/DDBJ whole genome shotgun (WGS) entry which is preliminary data.</text>
</comment>
<sequence length="160" mass="18491">MLKAVLIDTCFLIKLLDDTSDLHQNALDYFQYFLREKIIMKISTISVAEYCVRGDFEDIPIRNLQIINFNLTHAHLAGGFAEIVFRHKRNGTISTELRSIIPNDTKLFAQASIEESINCFVTCDSKAETIYKTIHSEHRMDFDFWDINVTVNDRIGILPF</sequence>
<protein>
    <recommendedName>
        <fullName evidence="5">PIN domain-containing protein</fullName>
    </recommendedName>
</protein>
<evidence type="ECO:0000313" key="1">
    <source>
        <dbReference type="EMBL" id="KIO50979.1"/>
    </source>
</evidence>
<organism evidence="1 3">
    <name type="scientific">Flavobacterium hibernum</name>
    <dbReference type="NCBI Taxonomy" id="37752"/>
    <lineage>
        <taxon>Bacteria</taxon>
        <taxon>Pseudomonadati</taxon>
        <taxon>Bacteroidota</taxon>
        <taxon>Flavobacteriia</taxon>
        <taxon>Flavobacteriales</taxon>
        <taxon>Flavobacteriaceae</taxon>
        <taxon>Flavobacterium</taxon>
    </lineage>
</organism>
<reference evidence="1 3" key="1">
    <citation type="submission" date="2015-01" db="EMBL/GenBank/DDBJ databases">
        <title>Genome of Flavobacterium hibernum DSM 12611.</title>
        <authorList>
            <person name="Stropko S.J."/>
            <person name="Pipes S.E."/>
            <person name="Newman J.D."/>
        </authorList>
    </citation>
    <scope>NUCLEOTIDE SEQUENCE [LARGE SCALE GENOMIC DNA]</scope>
    <source>
        <strain evidence="1 3">DSM 12611</strain>
    </source>
</reference>
<dbReference type="SUPFAM" id="SSF88723">
    <property type="entry name" value="PIN domain-like"/>
    <property type="match status" value="1"/>
</dbReference>
<reference evidence="2 4" key="2">
    <citation type="submission" date="2016-11" db="EMBL/GenBank/DDBJ databases">
        <title>Whole genomes of Flavobacteriaceae.</title>
        <authorList>
            <person name="Stine C."/>
            <person name="Li C."/>
            <person name="Tadesse D."/>
        </authorList>
    </citation>
    <scope>NUCLEOTIDE SEQUENCE [LARGE SCALE GENOMIC DNA]</scope>
    <source>
        <strain evidence="2 4">ATCC 51468</strain>
    </source>
</reference>
<dbReference type="STRING" id="37752.IW18_20415"/>
<dbReference type="AlphaFoldDB" id="A0A0D0EDP8"/>
<dbReference type="Proteomes" id="UP000198302">
    <property type="component" value="Unassembled WGS sequence"/>
</dbReference>
<dbReference type="EMBL" id="MUGX01000026">
    <property type="protein sequence ID" value="OXA85295.1"/>
    <property type="molecule type" value="Genomic_DNA"/>
</dbReference>
<name>A0A0D0EDP8_9FLAO</name>
<gene>
    <name evidence="2" type="ORF">B0A73_17755</name>
    <name evidence="1" type="ORF">IW18_20415</name>
</gene>
<evidence type="ECO:0000313" key="4">
    <source>
        <dbReference type="Proteomes" id="UP000198302"/>
    </source>
</evidence>
<evidence type="ECO:0000313" key="2">
    <source>
        <dbReference type="EMBL" id="OXA85295.1"/>
    </source>
</evidence>
<evidence type="ECO:0000313" key="3">
    <source>
        <dbReference type="Proteomes" id="UP000032061"/>
    </source>
</evidence>
<evidence type="ECO:0008006" key="5">
    <source>
        <dbReference type="Google" id="ProtNLM"/>
    </source>
</evidence>
<proteinExistence type="predicted"/>
<dbReference type="InterPro" id="IPR029060">
    <property type="entry name" value="PIN-like_dom_sf"/>
</dbReference>
<accession>A0A0D0EDP8</accession>
<keyword evidence="4" id="KW-1185">Reference proteome</keyword>
<dbReference type="Proteomes" id="UP000032061">
    <property type="component" value="Unassembled WGS sequence"/>
</dbReference>
<dbReference type="EMBL" id="JPRK01000021">
    <property type="protein sequence ID" value="KIO50979.1"/>
    <property type="molecule type" value="Genomic_DNA"/>
</dbReference>